<evidence type="ECO:0000313" key="2">
    <source>
        <dbReference type="EMBL" id="CAE0774402.1"/>
    </source>
</evidence>
<sequence length="1749" mass="191033">MTLLGRAEDKYETGDQVKLKGPRLPSAIPGGGFQLIVAAEIVHFYSELRPSAAGELKCPTCEIVYIRLPTALYGTEQMRCAPSALMSKEHGVVQEVLDKEFAKAPFNLDVKFVERECASSSEVHEGESGGASLAGGLRASGSADANRRLGSKESPLVITPNKGLPDICLKPLNDDGKVVSEWKVDGEDRLRIVQQRFFYAEGRSTSVEETAEQIVDGVRSEKEGIRLSTTQNLQLKKAGLYEFRFGLRLQCGSRAGPNDPAHRPPSTRQWPQASVFVRVQAGEIESLSCECLTSPVVLGEKVELEISFLDAASNLCPVGKKELNASLREQNERIKAAILNGQNESSDSFVSSADGLLCFPPLHGYVEINPKRGAAKQRGTLSGLGLVLGGESIDGAAPIGLLASGDAKNGKIFGRKKPTACEIKLHLQLKGTKLEGKYTLQVLSGGTMKFAVQEALPDSTERLLQFGTTHENREKLPKLVVSLTDPFGAPLGDPKQQVRIRTEPMCVGINGAVARLDAHGVATFDNLRPQMAFGELPPSLTIYVEPPAGEEAEKLEGTLQIVPSTRPHCAELCDQEGVALEAQGASDGNGRVRVYALRAEAGSRVHGLRARVLTEAKEQVVRLDALDVECCGRSLSTEEKDAFDKDGALPTVDVPQKCTGKAHTFVFSFAQGDVKVRTELHLHAIPGAAKRWVFVRPSGEVYADETQRRSGRTGTRDSIEVTNGQPLSEILSVRLVDAFFNVVIPTSDSELHPKIRVESDRQEADTAPVLVLERRRGSDFELDAEFRSDHALMEYALTGRTRTGGTRSMSLCGMCGALSLRVEDKDELYDAAVVRLQLLAGKPHTLRLHQRDVTVLSEPQCTRAYFEKLRFTVADEARNSVRIDDLKAKSLSVANTQIAKLVLGEDGAKMHMANGDGSEWEFRDVCLIASRTDATPSGRLEHTLFCEQVVATVGSNAFPLEATPFKITTQPDNSLVVGIQAEIGHDNELVAGTKIDGFKVEAVMEDGSKHGAVECGTRMQVFIKRGGEDAIALKRTSSLYILDMHKFKNQQLCKVGTYVLSAKYTENRPQQLEQLRGCPGEKVVEATLRTLRVHAAPPSKLVATPQLPATVRVNNTDQLKVLNELKLSFLDKHGNDAKVADVEWLQGAKLSLELEPVQASNQAVGVGSGGNSGSGGINGAHAGLPCIDCSRSKRLQADLSAQREQYTLGPVFLRKYSGNADAELQVRVAIEVAPAHRDQSMERLERLPPMKVFFTDTHGRTEEEKRTLEKRELDRKQKEAQEKQREAEMEKLKGQYAWAQHQERQALSHMHSLCQMLLGQLDNYLVSFGKLFAWAKDNARFLRGGVPRGVNASNVAAFALPRLLPWEQRGQEHVNALVRSFGQLESLSREANGLSNVLEAEPASGAAEYDQLFAAWVHKALQSVDDLIVLARDAEPYIQHVRQPVHNMLHRLQAFGYSEKLPLSPVALSLLEQSNRAEVLGPVAKLVSVPFVGVESTAALVAVLSDVVNSRTLQTLVTRSVRGWEELRERAKAQGLQQAYWATASMRPARGNSGDRKLPMHPPPGKLVEFARKLVIPNNNLHHEDKVKLVEQLFGDTVVVEDEATAKALMRAASAPGSRVPLGRVVALDGFQASSRGIVDDRAKVLTQLAGMNAHLGVNIQQLQGLDTRDLEAVLTVLCDANSGLPKFYNSAACGLAEARRLEQKRREMAETVRQAARSAMSAAAEAAVNAVEPFALPRTSRSRKRYRE</sequence>
<name>A0A7S4BRI9_CHRCT</name>
<feature type="compositionally biased region" description="Basic and acidic residues" evidence="1">
    <location>
        <begin position="1257"/>
        <end position="1286"/>
    </location>
</feature>
<dbReference type="InterPro" id="IPR038892">
    <property type="entry name" value="SMCHD1"/>
</dbReference>
<organism evidence="2">
    <name type="scientific">Chrysotila carterae</name>
    <name type="common">Marine alga</name>
    <name type="synonym">Syracosphaera carterae</name>
    <dbReference type="NCBI Taxonomy" id="13221"/>
    <lineage>
        <taxon>Eukaryota</taxon>
        <taxon>Haptista</taxon>
        <taxon>Haptophyta</taxon>
        <taxon>Prymnesiophyceae</taxon>
        <taxon>Isochrysidales</taxon>
        <taxon>Isochrysidaceae</taxon>
        <taxon>Chrysotila</taxon>
    </lineage>
</organism>
<dbReference type="PANTHER" id="PTHR22640:SF2">
    <property type="entry name" value="STRUCTURAL MAINTENANCE OF CHROMOSOMES FLEXIBLE HINGE DOMAIN-CONTAINING PROTEIN 1"/>
    <property type="match status" value="1"/>
</dbReference>
<dbReference type="EMBL" id="HBIZ01042314">
    <property type="protein sequence ID" value="CAE0774402.1"/>
    <property type="molecule type" value="Transcribed_RNA"/>
</dbReference>
<dbReference type="PANTHER" id="PTHR22640">
    <property type="entry name" value="STRUCTURAL MAINTENANCE OF CHROMOSOMES FLEXIBLE HINGE DOMAIN-CONTAINING PROTEIN 1"/>
    <property type="match status" value="1"/>
</dbReference>
<accession>A0A7S4BRI9</accession>
<proteinExistence type="predicted"/>
<feature type="region of interest" description="Disordered" evidence="1">
    <location>
        <begin position="1256"/>
        <end position="1286"/>
    </location>
</feature>
<evidence type="ECO:0000256" key="1">
    <source>
        <dbReference type="SAM" id="MobiDB-lite"/>
    </source>
</evidence>
<gene>
    <name evidence="2" type="ORF">PCAR00345_LOCUS27036</name>
</gene>
<protein>
    <submittedName>
        <fullName evidence="2">Uncharacterized protein</fullName>
    </submittedName>
</protein>
<dbReference type="GO" id="GO:0006302">
    <property type="term" value="P:double-strand break repair"/>
    <property type="evidence" value="ECO:0007669"/>
    <property type="project" value="InterPro"/>
</dbReference>
<reference evidence="2" key="1">
    <citation type="submission" date="2021-01" db="EMBL/GenBank/DDBJ databases">
        <authorList>
            <person name="Corre E."/>
            <person name="Pelletier E."/>
            <person name="Niang G."/>
            <person name="Scheremetjew M."/>
            <person name="Finn R."/>
            <person name="Kale V."/>
            <person name="Holt S."/>
            <person name="Cochrane G."/>
            <person name="Meng A."/>
            <person name="Brown T."/>
            <person name="Cohen L."/>
        </authorList>
    </citation>
    <scope>NUCLEOTIDE SEQUENCE</scope>
    <source>
        <strain evidence="2">CCMP645</strain>
    </source>
</reference>